<accession>A0A8D8BSA4</accession>
<evidence type="ECO:0000313" key="2">
    <source>
        <dbReference type="EMBL" id="CAG6480557.1"/>
    </source>
</evidence>
<feature type="compositionally biased region" description="Polar residues" evidence="1">
    <location>
        <begin position="19"/>
        <end position="34"/>
    </location>
</feature>
<protein>
    <submittedName>
        <fullName evidence="2">(northern house mosquito) hypothetical protein</fullName>
    </submittedName>
</protein>
<name>A0A8D8BSA4_CULPI</name>
<sequence length="152" mass="16734">MPSEPSPRTATHHLPKSLSPKQSTSITATSTGSQDRLLRWSRSQKASGTAHSAGSVHEPAAATGLQLQWSHRGCRQGMLRRDLPQDAGNAQAGADAAAELGALSQRRRRQCHSQLASPKTETRVCHYERDANRRKIQSGRDKMFMFAIVFFL</sequence>
<feature type="compositionally biased region" description="Low complexity" evidence="1">
    <location>
        <begin position="85"/>
        <end position="103"/>
    </location>
</feature>
<proteinExistence type="predicted"/>
<evidence type="ECO:0000256" key="1">
    <source>
        <dbReference type="SAM" id="MobiDB-lite"/>
    </source>
</evidence>
<organism evidence="2">
    <name type="scientific">Culex pipiens</name>
    <name type="common">House mosquito</name>
    <dbReference type="NCBI Taxonomy" id="7175"/>
    <lineage>
        <taxon>Eukaryota</taxon>
        <taxon>Metazoa</taxon>
        <taxon>Ecdysozoa</taxon>
        <taxon>Arthropoda</taxon>
        <taxon>Hexapoda</taxon>
        <taxon>Insecta</taxon>
        <taxon>Pterygota</taxon>
        <taxon>Neoptera</taxon>
        <taxon>Endopterygota</taxon>
        <taxon>Diptera</taxon>
        <taxon>Nematocera</taxon>
        <taxon>Culicoidea</taxon>
        <taxon>Culicidae</taxon>
        <taxon>Culicinae</taxon>
        <taxon>Culicini</taxon>
        <taxon>Culex</taxon>
        <taxon>Culex</taxon>
    </lineage>
</organism>
<dbReference type="AlphaFoldDB" id="A0A8D8BSA4"/>
<reference evidence="2" key="1">
    <citation type="submission" date="2021-05" db="EMBL/GenBank/DDBJ databases">
        <authorList>
            <person name="Alioto T."/>
            <person name="Alioto T."/>
            <person name="Gomez Garrido J."/>
        </authorList>
    </citation>
    <scope>NUCLEOTIDE SEQUENCE</scope>
</reference>
<dbReference type="EMBL" id="HBUE01088781">
    <property type="protein sequence ID" value="CAG6480557.1"/>
    <property type="molecule type" value="Transcribed_RNA"/>
</dbReference>
<feature type="region of interest" description="Disordered" evidence="1">
    <location>
        <begin position="1"/>
        <end position="64"/>
    </location>
</feature>
<feature type="region of interest" description="Disordered" evidence="1">
    <location>
        <begin position="78"/>
        <end position="121"/>
    </location>
</feature>
<feature type="compositionally biased region" description="Polar residues" evidence="1">
    <location>
        <begin position="41"/>
        <end position="52"/>
    </location>
</feature>